<comment type="caution">
    <text evidence="1">The sequence shown here is derived from an EMBL/GenBank/DDBJ whole genome shotgun (WGS) entry which is preliminary data.</text>
</comment>
<keyword evidence="2" id="KW-1185">Reference proteome</keyword>
<sequence>MVNELNLLKLIVTLKADSSPARPHGFSRTSIMWLLIRKNGLRALRNIIIHFRTDRIAAIRTFSLVFQMLRTA</sequence>
<dbReference type="Proteomes" id="UP000187158">
    <property type="component" value="Unassembled WGS sequence"/>
</dbReference>
<gene>
    <name evidence="1" type="ORF">BSO21_23805</name>
</gene>
<evidence type="ECO:0000313" key="1">
    <source>
        <dbReference type="EMBL" id="OMD21268.1"/>
    </source>
</evidence>
<protein>
    <submittedName>
        <fullName evidence="1">Uncharacterized protein</fullName>
    </submittedName>
</protein>
<accession>A0ABX3GHR3</accession>
<proteinExistence type="predicted"/>
<name>A0ABX3GHR3_9BACL</name>
<evidence type="ECO:0000313" key="2">
    <source>
        <dbReference type="Proteomes" id="UP000187158"/>
    </source>
</evidence>
<dbReference type="EMBL" id="MPVP01000204">
    <property type="protein sequence ID" value="OMD21268.1"/>
    <property type="molecule type" value="Genomic_DNA"/>
</dbReference>
<organism evidence="1 2">
    <name type="scientific">Paenibacillus odorifer</name>
    <dbReference type="NCBI Taxonomy" id="189426"/>
    <lineage>
        <taxon>Bacteria</taxon>
        <taxon>Bacillati</taxon>
        <taxon>Bacillota</taxon>
        <taxon>Bacilli</taxon>
        <taxon>Bacillales</taxon>
        <taxon>Paenibacillaceae</taxon>
        <taxon>Paenibacillus</taxon>
    </lineage>
</organism>
<reference evidence="1 2" key="1">
    <citation type="submission" date="2016-11" db="EMBL/GenBank/DDBJ databases">
        <title>Paenibacillus species isolates.</title>
        <authorList>
            <person name="Beno S.M."/>
        </authorList>
    </citation>
    <scope>NUCLEOTIDE SEQUENCE [LARGE SCALE GENOMIC DNA]</scope>
    <source>
        <strain evidence="1 2">FSL H7-0433</strain>
    </source>
</reference>
<dbReference type="RefSeq" id="WP_076219941.1">
    <property type="nucleotide sequence ID" value="NZ_MPVP01000204.1"/>
</dbReference>